<dbReference type="KEGG" id="npu:Npun_AR130"/>
<proteinExistence type="predicted"/>
<dbReference type="CDD" id="cd19920">
    <property type="entry name" value="REC_PA4781-like"/>
    <property type="match status" value="1"/>
</dbReference>
<dbReference type="InterPro" id="IPR004358">
    <property type="entry name" value="Sig_transdc_His_kin-like_C"/>
</dbReference>
<keyword evidence="10" id="KW-1185">Reference proteome</keyword>
<keyword evidence="4 9" id="KW-0808">Transferase</keyword>
<evidence type="ECO:0000256" key="1">
    <source>
        <dbReference type="ARBA" id="ARBA00000085"/>
    </source>
</evidence>
<evidence type="ECO:0000313" key="9">
    <source>
        <dbReference type="EMBL" id="ACC85001.1"/>
    </source>
</evidence>
<dbReference type="SUPFAM" id="SSF52172">
    <property type="entry name" value="CheY-like"/>
    <property type="match status" value="1"/>
</dbReference>
<dbReference type="PRINTS" id="PR00344">
    <property type="entry name" value="BCTRLSENSOR"/>
</dbReference>
<organism evidence="9 10">
    <name type="scientific">Nostoc punctiforme (strain ATCC 29133 / PCC 73102)</name>
    <dbReference type="NCBI Taxonomy" id="63737"/>
    <lineage>
        <taxon>Bacteria</taxon>
        <taxon>Bacillati</taxon>
        <taxon>Cyanobacteriota</taxon>
        <taxon>Cyanophyceae</taxon>
        <taxon>Nostocales</taxon>
        <taxon>Nostocaceae</taxon>
        <taxon>Nostoc</taxon>
    </lineage>
</organism>
<dbReference type="GO" id="GO:0016787">
    <property type="term" value="F:hydrolase activity"/>
    <property type="evidence" value="ECO:0007669"/>
    <property type="project" value="UniProtKB-KW"/>
</dbReference>
<keyword evidence="9" id="KW-0614">Plasmid</keyword>
<dbReference type="EMBL" id="CP001038">
    <property type="protein sequence ID" value="ACC85001.1"/>
    <property type="molecule type" value="Genomic_DNA"/>
</dbReference>
<dbReference type="RefSeq" id="WP_012413019.1">
    <property type="nucleotide sequence ID" value="NC_010631.1"/>
</dbReference>
<dbReference type="PROSITE" id="PS50109">
    <property type="entry name" value="HIS_KIN"/>
    <property type="match status" value="1"/>
</dbReference>
<dbReference type="SUPFAM" id="SSF47384">
    <property type="entry name" value="Homodimeric domain of signal transducing histidine kinase"/>
    <property type="match status" value="1"/>
</dbReference>
<dbReference type="Gene3D" id="3.40.50.2300">
    <property type="match status" value="1"/>
</dbReference>
<evidence type="ECO:0000256" key="6">
    <source>
        <dbReference type="PROSITE-ProRule" id="PRU00169"/>
    </source>
</evidence>
<evidence type="ECO:0000256" key="5">
    <source>
        <dbReference type="ARBA" id="ARBA00023012"/>
    </source>
</evidence>
<dbReference type="PhylomeDB" id="B2JAP7"/>
<dbReference type="InterPro" id="IPR005467">
    <property type="entry name" value="His_kinase_dom"/>
</dbReference>
<dbReference type="Gene3D" id="3.30.565.10">
    <property type="entry name" value="Histidine kinase-like ATPase, C-terminal domain"/>
    <property type="match status" value="1"/>
</dbReference>
<dbReference type="PROSITE" id="PS50110">
    <property type="entry name" value="RESPONSE_REGULATORY"/>
    <property type="match status" value="1"/>
</dbReference>
<dbReference type="InterPro" id="IPR036097">
    <property type="entry name" value="HisK_dim/P_sf"/>
</dbReference>
<dbReference type="PANTHER" id="PTHR43065">
    <property type="entry name" value="SENSOR HISTIDINE KINASE"/>
    <property type="match status" value="1"/>
</dbReference>
<dbReference type="HOGENOM" id="CLU_000445_114_72_3"/>
<dbReference type="Gene3D" id="1.10.287.130">
    <property type="match status" value="1"/>
</dbReference>
<feature type="modified residue" description="4-aspartylphosphate" evidence="6">
    <location>
        <position position="60"/>
    </location>
</feature>
<dbReference type="PANTHER" id="PTHR43065:SF42">
    <property type="entry name" value="TWO-COMPONENT SENSOR PPRA"/>
    <property type="match status" value="1"/>
</dbReference>
<dbReference type="InterPro" id="IPR003594">
    <property type="entry name" value="HATPase_dom"/>
</dbReference>
<feature type="domain" description="Response regulatory" evidence="8">
    <location>
        <begin position="11"/>
        <end position="127"/>
    </location>
</feature>
<keyword evidence="4 9" id="KW-0418">Kinase</keyword>
<dbReference type="OrthoDB" id="9773246at2"/>
<dbReference type="GO" id="GO:0000155">
    <property type="term" value="F:phosphorelay sensor kinase activity"/>
    <property type="evidence" value="ECO:0007669"/>
    <property type="project" value="InterPro"/>
</dbReference>
<dbReference type="EnsemblBacteria" id="ACC85001">
    <property type="protein sequence ID" value="ACC85001"/>
    <property type="gene ID" value="Npun_AR130"/>
</dbReference>
<dbReference type="InterPro" id="IPR003661">
    <property type="entry name" value="HisK_dim/P_dom"/>
</dbReference>
<dbReference type="Pfam" id="PF00072">
    <property type="entry name" value="Response_reg"/>
    <property type="match status" value="1"/>
</dbReference>
<dbReference type="InterPro" id="IPR036890">
    <property type="entry name" value="HATPase_C_sf"/>
</dbReference>
<evidence type="ECO:0000256" key="2">
    <source>
        <dbReference type="ARBA" id="ARBA00012438"/>
    </source>
</evidence>
<dbReference type="AlphaFoldDB" id="B2JAP7"/>
<protein>
    <recommendedName>
        <fullName evidence="2">histidine kinase</fullName>
        <ecNumber evidence="2">2.7.13.3</ecNumber>
    </recommendedName>
</protein>
<dbReference type="InterPro" id="IPR011006">
    <property type="entry name" value="CheY-like_superfamily"/>
</dbReference>
<reference evidence="10" key="1">
    <citation type="submission" date="2008-04" db="EMBL/GenBank/DDBJ databases">
        <title>Complete sequence of plasmid 1 of Nostoc punctiforme ATCC 29133.</title>
        <authorList>
            <consortium name="US DOE Joint Genome Institute"/>
            <person name="Copeland A."/>
            <person name="Lucas S."/>
            <person name="Lapidus A."/>
            <person name="Glavina del Rio T."/>
            <person name="Dalin E."/>
            <person name="Tice H."/>
            <person name="Pitluck S."/>
            <person name="Chain P."/>
            <person name="Malfatti S."/>
            <person name="Shin M."/>
            <person name="Vergez L."/>
            <person name="Schmutz J."/>
            <person name="Larimer F."/>
            <person name="Land M."/>
            <person name="Hauser L."/>
            <person name="Kyrpides N."/>
            <person name="Kim E."/>
            <person name="Meeks J.C."/>
            <person name="Elhai J."/>
            <person name="Campbell E.L."/>
            <person name="Thiel T."/>
            <person name="Longmire J."/>
            <person name="Potts M."/>
            <person name="Atlas R."/>
        </authorList>
    </citation>
    <scope>NUCLEOTIDE SEQUENCE [LARGE SCALE GENOMIC DNA]</scope>
    <source>
        <strain evidence="10">ATCC 29133 / PCC 73102</strain>
        <plasmid evidence="10">Plasmid pNPUN01</plasmid>
    </source>
</reference>
<dbReference type="InterPro" id="IPR001789">
    <property type="entry name" value="Sig_transdc_resp-reg_receiver"/>
</dbReference>
<dbReference type="Pfam" id="PF02518">
    <property type="entry name" value="HATPase_c"/>
    <property type="match status" value="1"/>
</dbReference>
<comment type="catalytic activity">
    <reaction evidence="1">
        <text>ATP + protein L-histidine = ADP + protein N-phospho-L-histidine.</text>
        <dbReference type="EC" id="2.7.13.3"/>
    </reaction>
</comment>
<name>B2JAP7_NOSP7</name>
<dbReference type="SUPFAM" id="SSF55874">
    <property type="entry name" value="ATPase domain of HSP90 chaperone/DNA topoisomerase II/histidine kinase"/>
    <property type="match status" value="1"/>
</dbReference>
<evidence type="ECO:0000256" key="4">
    <source>
        <dbReference type="ARBA" id="ARBA00022777"/>
    </source>
</evidence>
<feature type="domain" description="Histidine kinase" evidence="7">
    <location>
        <begin position="172"/>
        <end position="430"/>
    </location>
</feature>
<evidence type="ECO:0000259" key="7">
    <source>
        <dbReference type="PROSITE" id="PS50109"/>
    </source>
</evidence>
<gene>
    <name evidence="9" type="ordered locus">Npun_AR130</name>
</gene>
<dbReference type="CDD" id="cd00082">
    <property type="entry name" value="HisKA"/>
    <property type="match status" value="1"/>
</dbReference>
<keyword evidence="5" id="KW-0902">Two-component regulatory system</keyword>
<dbReference type="SMART" id="SM00387">
    <property type="entry name" value="HATPase_c"/>
    <property type="match status" value="1"/>
</dbReference>
<keyword evidence="3 6" id="KW-0597">Phosphoprotein</keyword>
<evidence type="ECO:0000256" key="3">
    <source>
        <dbReference type="ARBA" id="ARBA00022553"/>
    </source>
</evidence>
<geneLocation type="plasmid" evidence="9 10">
    <name>pNPUN01</name>
</geneLocation>
<dbReference type="SMART" id="SM00448">
    <property type="entry name" value="REC"/>
    <property type="match status" value="1"/>
</dbReference>
<dbReference type="Proteomes" id="UP000001191">
    <property type="component" value="Plasmid pNPUN01"/>
</dbReference>
<evidence type="ECO:0000259" key="8">
    <source>
        <dbReference type="PROSITE" id="PS50110"/>
    </source>
</evidence>
<sequence>MSVEITAPKGTILVVDDNPTNIQVLFDVLSEIGYRVAIAKSGEAALQRVQSYHPDIILLDVMMPGIDGFETCQRLKADCATCDIPVIFMTALSDTVDKVKGLSLGAVDYITKPIQHEEALARIRVHLQLRESQKSSQQKTTELSQALDILKQAQVHLVQSEKMSSLGQMMAGVAHEINNPMTFIHANLAPAKEHIQDLLNFIELYRQCHPQPHPKIQDWMDEVDIDYLEADLPKLMNSLKLGSDRIRQIVLSLRNFSRLDESGTQTVDLHENIESTLLLLQHRLKARPEHPGIQVVRDYGHLPHVECYPSQLNQVFMNIFGNAIDALEQRDQQRSSDEIRANPSNIAIRTEHLANESIAICIADNGCGVKENVCSQMFEPFFTTKPINKGTGLGLSISYQIVTQKHGGKIYCQSTLGKGTEFTIEIPVRQAGFVKLTQMATSKPVRFS</sequence>
<accession>B2JAP7</accession>
<keyword evidence="9" id="KW-0378">Hydrolase</keyword>
<evidence type="ECO:0000313" key="10">
    <source>
        <dbReference type="Proteomes" id="UP000001191"/>
    </source>
</evidence>
<dbReference type="EC" id="2.7.13.3" evidence="2"/>